<proteinExistence type="inferred from homology"/>
<evidence type="ECO:0000256" key="7">
    <source>
        <dbReference type="ARBA" id="ARBA00023243"/>
    </source>
</evidence>
<feature type="binding site" description="axial binding residue" evidence="9">
    <location>
        <position position="176"/>
    </location>
    <ligand>
        <name>chlorophyll b</name>
        <dbReference type="ChEBI" id="CHEBI:61721"/>
        <label>3</label>
    </ligand>
    <ligandPart>
        <name>Mg</name>
        <dbReference type="ChEBI" id="CHEBI:25107"/>
    </ligandPart>
</feature>
<protein>
    <recommendedName>
        <fullName evidence="13">Plastid light harvesting protein</fullName>
    </recommendedName>
</protein>
<name>A0A448YZH0_9STRA</name>
<sequence>MKTFTLLALAGTAAAFAPAAKQGSSTQLAADLDSMAGSIKPIKNFDPLGLADIGSDETLAWFRAAELKHGRVAMLAFSGYVVQSMGFHFPGKLASDVDFSTLSAMKPFDAWDAVPDAGKAQILGTIFVAELASESQGTHYMKGGNTPEVVFPKFDFSGVDADTLKTKQTRELQNGRLAMIGIMGFIAANNVPGSVPALAGLEGFN</sequence>
<keyword evidence="5" id="KW-0602">Photosynthesis</keyword>
<comment type="function">
    <text evidence="1">The light-harvesting complex (LHC) functions as a light receptor, it captures and delivers excitation energy to photosystems with which it is closely associated. Energy is transferred from the carotenoid and chlorophyll C (or B) to chlorophyll A and the photosynthetic reaction centers where it is used to synthesize ATP and reducing power.</text>
</comment>
<evidence type="ECO:0000256" key="5">
    <source>
        <dbReference type="ARBA" id="ARBA00022531"/>
    </source>
</evidence>
<feature type="binding site" description="axial binding residue" evidence="9">
    <location>
        <position position="71"/>
    </location>
    <ligand>
        <name>chlorophyll b</name>
        <dbReference type="ChEBI" id="CHEBI:61721"/>
        <label>1</label>
    </ligand>
    <ligandPart>
        <name>Mg</name>
        <dbReference type="ChEBI" id="CHEBI:25107"/>
    </ligandPart>
</feature>
<evidence type="ECO:0000256" key="3">
    <source>
        <dbReference type="ARBA" id="ARBA00005933"/>
    </source>
</evidence>
<dbReference type="GO" id="GO:0016168">
    <property type="term" value="F:chlorophyll binding"/>
    <property type="evidence" value="ECO:0007669"/>
    <property type="project" value="UniProtKB-KW"/>
</dbReference>
<evidence type="ECO:0008006" key="13">
    <source>
        <dbReference type="Google" id="ProtNLM"/>
    </source>
</evidence>
<feature type="binding site" evidence="9">
    <location>
        <position position="66"/>
    </location>
    <ligand>
        <name>chlorophyll a</name>
        <dbReference type="ChEBI" id="CHEBI:58416"/>
        <label>1</label>
    </ligand>
</feature>
<evidence type="ECO:0000256" key="4">
    <source>
        <dbReference type="ARBA" id="ARBA00022528"/>
    </source>
</evidence>
<feature type="chain" id="PRO_5019037129" description="Plastid light harvesting protein" evidence="10">
    <location>
        <begin position="16"/>
        <end position="205"/>
    </location>
</feature>
<dbReference type="GO" id="GO:0009507">
    <property type="term" value="C:chloroplast"/>
    <property type="evidence" value="ECO:0007669"/>
    <property type="project" value="UniProtKB-SubCell"/>
</dbReference>
<dbReference type="Pfam" id="PF00504">
    <property type="entry name" value="Chloroa_b-bind"/>
    <property type="match status" value="1"/>
</dbReference>
<dbReference type="Proteomes" id="UP000291116">
    <property type="component" value="Unassembled WGS sequence"/>
</dbReference>
<keyword evidence="7" id="KW-0437">Light-harvesting polypeptide</keyword>
<evidence type="ECO:0000313" key="12">
    <source>
        <dbReference type="Proteomes" id="UP000291116"/>
    </source>
</evidence>
<keyword evidence="12" id="KW-1185">Reference proteome</keyword>
<keyword evidence="4" id="KW-0150">Chloroplast</keyword>
<dbReference type="InterPro" id="IPR022796">
    <property type="entry name" value="Chloroa_b-bind"/>
</dbReference>
<keyword evidence="9" id="KW-0157">Chromophore</keyword>
<feature type="binding site" evidence="9">
    <location>
        <position position="69"/>
    </location>
    <ligand>
        <name>chlorophyll a</name>
        <dbReference type="ChEBI" id="CHEBI:58416"/>
        <label>1</label>
    </ligand>
</feature>
<dbReference type="GO" id="GO:0030076">
    <property type="term" value="C:light-harvesting complex"/>
    <property type="evidence" value="ECO:0007669"/>
    <property type="project" value="UniProtKB-KW"/>
</dbReference>
<organism evidence="11 12">
    <name type="scientific">Pseudo-nitzschia multistriata</name>
    <dbReference type="NCBI Taxonomy" id="183589"/>
    <lineage>
        <taxon>Eukaryota</taxon>
        <taxon>Sar</taxon>
        <taxon>Stramenopiles</taxon>
        <taxon>Ochrophyta</taxon>
        <taxon>Bacillariophyta</taxon>
        <taxon>Bacillariophyceae</taxon>
        <taxon>Bacillariophycidae</taxon>
        <taxon>Bacillariales</taxon>
        <taxon>Bacillariaceae</taxon>
        <taxon>Pseudo-nitzschia</taxon>
    </lineage>
</organism>
<dbReference type="EMBL" id="CAACVS010000053">
    <property type="protein sequence ID" value="VEU35237.1"/>
    <property type="molecule type" value="Genomic_DNA"/>
</dbReference>
<comment type="subcellular location">
    <subcellularLocation>
        <location evidence="2">Plastid</location>
        <location evidence="2">Chloroplast</location>
    </subcellularLocation>
</comment>
<dbReference type="OrthoDB" id="423598at2759"/>
<dbReference type="GO" id="GO:0016020">
    <property type="term" value="C:membrane"/>
    <property type="evidence" value="ECO:0007669"/>
    <property type="project" value="InterPro"/>
</dbReference>
<reference evidence="11 12" key="1">
    <citation type="submission" date="2019-01" db="EMBL/GenBank/DDBJ databases">
        <authorList>
            <person name="Ferrante I. M."/>
        </authorList>
    </citation>
    <scope>NUCLEOTIDE SEQUENCE [LARGE SCALE GENOMIC DNA]</scope>
    <source>
        <strain evidence="11 12">B856</strain>
    </source>
</reference>
<accession>A0A448YZH0</accession>
<comment type="subunit">
    <text evidence="8">The LHC complex of chromophytic algae is composed of fucoxanthin, chlorophyll A and C bound non-covalently by fucoxanthin chlorophyll proteins (FCPs). The ratio of the pigments in LHC; fucoxanthin: chlorophyll C: chlorophyll A; (0.6-1): (0.1-0.3): (1).</text>
</comment>
<comment type="similarity">
    <text evidence="3">Belongs to the fucoxanthin chlorophyll protein family.</text>
</comment>
<feature type="binding site" evidence="9">
    <location>
        <position position="174"/>
    </location>
    <ligand>
        <name>chlorophyll a</name>
        <dbReference type="ChEBI" id="CHEBI:58416"/>
        <label>1</label>
    </ligand>
</feature>
<dbReference type="SUPFAM" id="SSF103511">
    <property type="entry name" value="Chlorophyll a-b binding protein"/>
    <property type="match status" value="1"/>
</dbReference>
<feature type="signal peptide" evidence="10">
    <location>
        <begin position="1"/>
        <end position="15"/>
    </location>
</feature>
<evidence type="ECO:0000256" key="1">
    <source>
        <dbReference type="ARBA" id="ARBA00004022"/>
    </source>
</evidence>
<evidence type="ECO:0000256" key="8">
    <source>
        <dbReference type="ARBA" id="ARBA00044011"/>
    </source>
</evidence>
<keyword evidence="10" id="KW-0732">Signal</keyword>
<evidence type="ECO:0000256" key="9">
    <source>
        <dbReference type="PIRSR" id="PIRSR601344-1"/>
    </source>
</evidence>
<dbReference type="Gene3D" id="1.10.3460.10">
    <property type="entry name" value="Chlorophyll a/b binding protein domain"/>
    <property type="match status" value="1"/>
</dbReference>
<keyword evidence="9" id="KW-0148">Chlorophyll</keyword>
<evidence type="ECO:0000256" key="2">
    <source>
        <dbReference type="ARBA" id="ARBA00004229"/>
    </source>
</evidence>
<dbReference type="GO" id="GO:0009765">
    <property type="term" value="P:photosynthesis, light harvesting"/>
    <property type="evidence" value="ECO:0007669"/>
    <property type="project" value="InterPro"/>
</dbReference>
<gene>
    <name evidence="11" type="ORF">PSNMU_V1.4_AUG-EV-PASAV3_0019670</name>
</gene>
<evidence type="ECO:0000313" key="11">
    <source>
        <dbReference type="EMBL" id="VEU35237.1"/>
    </source>
</evidence>
<keyword evidence="6" id="KW-0934">Plastid</keyword>
<evidence type="ECO:0000256" key="6">
    <source>
        <dbReference type="ARBA" id="ARBA00022640"/>
    </source>
</evidence>
<dbReference type="InterPro" id="IPR001344">
    <property type="entry name" value="Chloro_AB-bd_pln"/>
</dbReference>
<feature type="binding site" evidence="9">
    <location>
        <position position="171"/>
    </location>
    <ligand>
        <name>chlorophyll a</name>
        <dbReference type="ChEBI" id="CHEBI:58416"/>
        <label>1</label>
    </ligand>
</feature>
<dbReference type="AlphaFoldDB" id="A0A448YZH0"/>
<evidence type="ECO:0000256" key="10">
    <source>
        <dbReference type="SAM" id="SignalP"/>
    </source>
</evidence>
<dbReference type="PANTHER" id="PTHR21649">
    <property type="entry name" value="CHLOROPHYLL A/B BINDING PROTEIN"/>
    <property type="match status" value="1"/>
</dbReference>